<dbReference type="GO" id="GO:0005852">
    <property type="term" value="C:eukaryotic translation initiation factor 3 complex"/>
    <property type="evidence" value="ECO:0007669"/>
    <property type="project" value="UniProtKB-UniRule"/>
</dbReference>
<organism evidence="6 7">
    <name type="scientific">Drechslerella dactyloides</name>
    <name type="common">Nematode-trapping fungus</name>
    <name type="synonym">Arthrobotrys dactyloides</name>
    <dbReference type="NCBI Taxonomy" id="74499"/>
    <lineage>
        <taxon>Eukaryota</taxon>
        <taxon>Fungi</taxon>
        <taxon>Dikarya</taxon>
        <taxon>Ascomycota</taxon>
        <taxon>Pezizomycotina</taxon>
        <taxon>Orbiliomycetes</taxon>
        <taxon>Orbiliales</taxon>
        <taxon>Orbiliaceae</taxon>
        <taxon>Drechslerella</taxon>
    </lineage>
</organism>
<comment type="similarity">
    <text evidence="4">Belongs to the eIF-3 subunit J family.</text>
</comment>
<feature type="compositionally biased region" description="Acidic residues" evidence="5">
    <location>
        <begin position="1"/>
        <end position="10"/>
    </location>
</feature>
<evidence type="ECO:0000256" key="1">
    <source>
        <dbReference type="ARBA" id="ARBA00022490"/>
    </source>
</evidence>
<dbReference type="GO" id="GO:0003743">
    <property type="term" value="F:translation initiation factor activity"/>
    <property type="evidence" value="ECO:0007669"/>
    <property type="project" value="UniProtKB-UniRule"/>
</dbReference>
<dbReference type="InterPro" id="IPR023194">
    <property type="entry name" value="eIF3-like_dom_sf"/>
</dbReference>
<protein>
    <recommendedName>
        <fullName evidence="4">Eukaryotic translation initiation factor 3 subunit J</fullName>
        <shortName evidence="4">eIF3j</shortName>
    </recommendedName>
    <alternativeName>
        <fullName evidence="4">Eukaryotic translation initiation factor 3 30 kDa subunit homolog</fullName>
        <shortName evidence="4">eIF-3 30 kDa subunit homolog</shortName>
    </alternativeName>
</protein>
<evidence type="ECO:0000256" key="3">
    <source>
        <dbReference type="ARBA" id="ARBA00022917"/>
    </source>
</evidence>
<keyword evidence="3 4" id="KW-0648">Protein biosynthesis</keyword>
<dbReference type="Gene3D" id="1.10.246.60">
    <property type="entry name" value="Eukaryotic translation initiation factor 3 like domains"/>
    <property type="match status" value="1"/>
</dbReference>
<dbReference type="HAMAP" id="MF_03009">
    <property type="entry name" value="eIF3j"/>
    <property type="match status" value="1"/>
</dbReference>
<dbReference type="Pfam" id="PF08597">
    <property type="entry name" value="eIF3_subunit"/>
    <property type="match status" value="1"/>
</dbReference>
<comment type="function">
    <text evidence="4">Component of the eukaryotic translation initiation factor 3 (eIF-3) complex, which is involved in protein synthesis of a specialized repertoire of mRNAs and, together with other initiation factors, stimulates binding of mRNA and methionyl-tRNAi to the 40S ribosome. The eIF-3 complex specifically targets and initiates translation of a subset of mRNAs involved in cell proliferation.</text>
</comment>
<feature type="compositionally biased region" description="Basic and acidic residues" evidence="5">
    <location>
        <begin position="43"/>
        <end position="59"/>
    </location>
</feature>
<evidence type="ECO:0000256" key="4">
    <source>
        <dbReference type="HAMAP-Rule" id="MF_03009"/>
    </source>
</evidence>
<dbReference type="Proteomes" id="UP001221413">
    <property type="component" value="Unassembled WGS sequence"/>
</dbReference>
<dbReference type="PANTHER" id="PTHR21681">
    <property type="entry name" value="EUKARYOTIC TRANSLATION INITIATION FACTOR 3 SUBUNIT J"/>
    <property type="match status" value="1"/>
</dbReference>
<feature type="region of interest" description="Disordered" evidence="5">
    <location>
        <begin position="1"/>
        <end position="80"/>
    </location>
</feature>
<keyword evidence="1 4" id="KW-0963">Cytoplasm</keyword>
<dbReference type="GO" id="GO:0033290">
    <property type="term" value="C:eukaryotic 48S preinitiation complex"/>
    <property type="evidence" value="ECO:0007669"/>
    <property type="project" value="UniProtKB-UniRule"/>
</dbReference>
<comment type="subcellular location">
    <subcellularLocation>
        <location evidence="4">Cytoplasm</location>
    </subcellularLocation>
</comment>
<dbReference type="GO" id="GO:0001732">
    <property type="term" value="P:formation of cytoplasmic translation initiation complex"/>
    <property type="evidence" value="ECO:0007669"/>
    <property type="project" value="UniProtKB-UniRule"/>
</dbReference>
<sequence>MAAWDDEDSDGSAPAIVKKSKFDDEEEETEIADAWDADDSDEEREKAKKKAEADAKKAAEAAANKKSKTERIAEHQAKNAAERERLAQLLEEADDPRLAKELGRQAELEADLATAGDLLGAVAIGSQNTRRSAGDRSLLQHTTESGEHITLDLADLPLFQPKLKAEFDDIRTKLVPLFANMSKKGHYPIFLTEFFRETAKSLSSEQIKKIGSALTTLSNERMREEKAADTKGKKVSKAKTKATVTLGGSGAGKSHTADTTNYDNAIDEYDDFM</sequence>
<dbReference type="EMBL" id="JAQGDS010000006">
    <property type="protein sequence ID" value="KAJ6259934.1"/>
    <property type="molecule type" value="Genomic_DNA"/>
</dbReference>
<evidence type="ECO:0000256" key="5">
    <source>
        <dbReference type="SAM" id="MobiDB-lite"/>
    </source>
</evidence>
<gene>
    <name evidence="4" type="primary">HCR1</name>
    <name evidence="6" type="ORF">Dda_5578</name>
</gene>
<dbReference type="PANTHER" id="PTHR21681:SF0">
    <property type="entry name" value="EUKARYOTIC TRANSLATION INITIATION FACTOR 3 SUBUNIT J"/>
    <property type="match status" value="1"/>
</dbReference>
<name>A0AAD6IWF2_DREDA</name>
<accession>A0AAD6IWF2</accession>
<feature type="compositionally biased region" description="Acidic residues" evidence="5">
    <location>
        <begin position="23"/>
        <end position="42"/>
    </location>
</feature>
<keyword evidence="7" id="KW-1185">Reference proteome</keyword>
<dbReference type="GO" id="GO:0016282">
    <property type="term" value="C:eukaryotic 43S preinitiation complex"/>
    <property type="evidence" value="ECO:0007669"/>
    <property type="project" value="UniProtKB-UniRule"/>
</dbReference>
<proteinExistence type="inferred from homology"/>
<feature type="compositionally biased region" description="Basic and acidic residues" evidence="5">
    <location>
        <begin position="67"/>
        <end position="80"/>
    </location>
</feature>
<keyword evidence="2 4" id="KW-0396">Initiation factor</keyword>
<dbReference type="AlphaFoldDB" id="A0AAD6IWF2"/>
<comment type="caution">
    <text evidence="6">The sequence shown here is derived from an EMBL/GenBank/DDBJ whole genome shotgun (WGS) entry which is preliminary data.</text>
</comment>
<reference evidence="6" key="1">
    <citation type="submission" date="2023-01" db="EMBL/GenBank/DDBJ databases">
        <title>The chitinases involved in constricting ring structure development in the nematode-trapping fungus Drechslerella dactyloides.</title>
        <authorList>
            <person name="Wang R."/>
            <person name="Zhang L."/>
            <person name="Tang P."/>
            <person name="Li S."/>
            <person name="Liang L."/>
        </authorList>
    </citation>
    <scope>NUCLEOTIDE SEQUENCE</scope>
    <source>
        <strain evidence="6">YMF1.00031</strain>
    </source>
</reference>
<evidence type="ECO:0000313" key="6">
    <source>
        <dbReference type="EMBL" id="KAJ6259934.1"/>
    </source>
</evidence>
<comment type="subunit">
    <text evidence="4">Component of the eukaryotic translation initiation factor 3 (eIF-3) complex.</text>
</comment>
<evidence type="ECO:0000313" key="7">
    <source>
        <dbReference type="Proteomes" id="UP001221413"/>
    </source>
</evidence>
<dbReference type="InterPro" id="IPR013906">
    <property type="entry name" value="eIF3j"/>
</dbReference>
<evidence type="ECO:0000256" key="2">
    <source>
        <dbReference type="ARBA" id="ARBA00022540"/>
    </source>
</evidence>